<keyword evidence="3" id="KW-1185">Reference proteome</keyword>
<gene>
    <name evidence="2" type="ORF">D9613_008651</name>
</gene>
<dbReference type="AlphaFoldDB" id="A0A8H4QS84"/>
<feature type="compositionally biased region" description="Basic and acidic residues" evidence="1">
    <location>
        <begin position="307"/>
        <end position="343"/>
    </location>
</feature>
<organism evidence="2 3">
    <name type="scientific">Agrocybe pediades</name>
    <dbReference type="NCBI Taxonomy" id="84607"/>
    <lineage>
        <taxon>Eukaryota</taxon>
        <taxon>Fungi</taxon>
        <taxon>Dikarya</taxon>
        <taxon>Basidiomycota</taxon>
        <taxon>Agaricomycotina</taxon>
        <taxon>Agaricomycetes</taxon>
        <taxon>Agaricomycetidae</taxon>
        <taxon>Agaricales</taxon>
        <taxon>Agaricineae</taxon>
        <taxon>Strophariaceae</taxon>
        <taxon>Agrocybe</taxon>
    </lineage>
</organism>
<protein>
    <submittedName>
        <fullName evidence="2">Uncharacterized protein</fullName>
    </submittedName>
</protein>
<comment type="caution">
    <text evidence="2">The sequence shown here is derived from an EMBL/GenBank/DDBJ whole genome shotgun (WGS) entry which is preliminary data.</text>
</comment>
<feature type="region of interest" description="Disordered" evidence="1">
    <location>
        <begin position="550"/>
        <end position="653"/>
    </location>
</feature>
<evidence type="ECO:0000313" key="2">
    <source>
        <dbReference type="EMBL" id="KAF4616427.1"/>
    </source>
</evidence>
<feature type="region of interest" description="Disordered" evidence="1">
    <location>
        <begin position="426"/>
        <end position="502"/>
    </location>
</feature>
<feature type="region of interest" description="Disordered" evidence="1">
    <location>
        <begin position="63"/>
        <end position="86"/>
    </location>
</feature>
<feature type="compositionally biased region" description="Low complexity" evidence="1">
    <location>
        <begin position="453"/>
        <end position="469"/>
    </location>
</feature>
<evidence type="ECO:0000256" key="1">
    <source>
        <dbReference type="SAM" id="MobiDB-lite"/>
    </source>
</evidence>
<feature type="compositionally biased region" description="Low complexity" evidence="1">
    <location>
        <begin position="178"/>
        <end position="196"/>
    </location>
</feature>
<name>A0A8H4QS84_9AGAR</name>
<reference evidence="2 3" key="1">
    <citation type="submission" date="2019-12" db="EMBL/GenBank/DDBJ databases">
        <authorList>
            <person name="Floudas D."/>
            <person name="Bentzer J."/>
            <person name="Ahren D."/>
            <person name="Johansson T."/>
            <person name="Persson P."/>
            <person name="Tunlid A."/>
        </authorList>
    </citation>
    <scope>NUCLEOTIDE SEQUENCE [LARGE SCALE GENOMIC DNA]</scope>
    <source>
        <strain evidence="2 3">CBS 102.39</strain>
    </source>
</reference>
<feature type="region of interest" description="Disordered" evidence="1">
    <location>
        <begin position="307"/>
        <end position="346"/>
    </location>
</feature>
<accession>A0A8H4QS84</accession>
<feature type="region of interest" description="Disordered" evidence="1">
    <location>
        <begin position="147"/>
        <end position="205"/>
    </location>
</feature>
<proteinExistence type="predicted"/>
<sequence>MPDSSQASASPSQPSDWYSVRPWAPSLTLAVREITYVSATFILSSTLNADIDPSLASIGLEAGEVDQERPTDDANGSTTQLSLPERKNGSVVADALAKGLSVNVNGSAWPRAFIRIDDQLDEAVIIIYALMPGRQYDIELALASTGQPSLARRQVTTEDADNEAEIHTDPDSASPDNSTASDPHSTPSTSPSRTVPGTPPTAAPPITLQDRLTQLQQTLSTINAERETLLASLKSARKDAQKADSALRSEIDTLKRTSEKNIAAELKGKQKVLALQESVRRAQNFTKELEESADEVESMLPELNAEKEKKEREHAKIQSEAKQVRKEKEELEEKERKRMESLRSELTSLTNKLEKLGGKREKLENTIIPDLEAKLQDVAQEIEIEEHEQMRLEAEEMQAHIMSQRISNGRHSLDDAPPYVLLQRPAQHHGMGDRPGPIGRPVPNPIQRPQADNSLLPSNSSSGISQSNSVPLWAPARPLQPHPSQQGQGYSHNPRSNSLQNHSAPNLLLNTQRRSSLKASSTMSSTISAPSIATYQHSNNSNSFSPFLNSTTSTTAASSPTTSSSHNSSSPTRTSPHITASTSMLSSRAPAFEPSRSVKNGINSGNNNFHGQGGNSNSSSPSPIQRPSGSAVGSNRPVAASKNGHALRNGSNN</sequence>
<dbReference type="EMBL" id="JAACJL010000031">
    <property type="protein sequence ID" value="KAF4616427.1"/>
    <property type="molecule type" value="Genomic_DNA"/>
</dbReference>
<feature type="compositionally biased region" description="Low complexity" evidence="1">
    <location>
        <begin position="603"/>
        <end position="630"/>
    </location>
</feature>
<feature type="compositionally biased region" description="Polar residues" evidence="1">
    <location>
        <begin position="482"/>
        <end position="502"/>
    </location>
</feature>
<dbReference type="Proteomes" id="UP000521872">
    <property type="component" value="Unassembled WGS sequence"/>
</dbReference>
<evidence type="ECO:0000313" key="3">
    <source>
        <dbReference type="Proteomes" id="UP000521872"/>
    </source>
</evidence>
<feature type="compositionally biased region" description="Low complexity" evidence="1">
    <location>
        <begin position="550"/>
        <end position="577"/>
    </location>
</feature>